<feature type="chain" id="PRO_5038668553" description="Lipoprotein" evidence="2">
    <location>
        <begin position="24"/>
        <end position="225"/>
    </location>
</feature>
<proteinExistence type="predicted"/>
<feature type="compositionally biased region" description="Basic and acidic residues" evidence="1">
    <location>
        <begin position="30"/>
        <end position="44"/>
    </location>
</feature>
<name>A0A7T4TZJ5_9ACTN</name>
<evidence type="ECO:0008006" key="5">
    <source>
        <dbReference type="Google" id="ProtNLM"/>
    </source>
</evidence>
<dbReference type="Proteomes" id="UP000596130">
    <property type="component" value="Chromosome"/>
</dbReference>
<evidence type="ECO:0000256" key="1">
    <source>
        <dbReference type="SAM" id="MobiDB-lite"/>
    </source>
</evidence>
<keyword evidence="2" id="KW-0732">Signal</keyword>
<protein>
    <recommendedName>
        <fullName evidence="5">Lipoprotein</fullName>
    </recommendedName>
</protein>
<feature type="signal peptide" evidence="2">
    <location>
        <begin position="1"/>
        <end position="23"/>
    </location>
</feature>
<evidence type="ECO:0000256" key="2">
    <source>
        <dbReference type="SAM" id="SignalP"/>
    </source>
</evidence>
<feature type="compositionally biased region" description="Low complexity" evidence="1">
    <location>
        <begin position="45"/>
        <end position="55"/>
    </location>
</feature>
<evidence type="ECO:0000313" key="4">
    <source>
        <dbReference type="Proteomes" id="UP000596130"/>
    </source>
</evidence>
<organism evidence="3 4">
    <name type="scientific">Streptomyces alfalfae</name>
    <dbReference type="NCBI Taxonomy" id="1642299"/>
    <lineage>
        <taxon>Bacteria</taxon>
        <taxon>Bacillati</taxon>
        <taxon>Actinomycetota</taxon>
        <taxon>Actinomycetes</taxon>
        <taxon>Kitasatosporales</taxon>
        <taxon>Streptomycetaceae</taxon>
        <taxon>Streptomyces</taxon>
    </lineage>
</organism>
<dbReference type="PROSITE" id="PS51257">
    <property type="entry name" value="PROKAR_LIPOPROTEIN"/>
    <property type="match status" value="1"/>
</dbReference>
<evidence type="ECO:0000313" key="3">
    <source>
        <dbReference type="EMBL" id="QQC90783.1"/>
    </source>
</evidence>
<dbReference type="EMBL" id="CP065959">
    <property type="protein sequence ID" value="QQC90783.1"/>
    <property type="molecule type" value="Genomic_DNA"/>
</dbReference>
<feature type="region of interest" description="Disordered" evidence="1">
    <location>
        <begin position="28"/>
        <end position="64"/>
    </location>
</feature>
<sequence length="225" mass="24628">MNRRYIRPVAVALTAAAALLLTACGGDEGGSDKDKIAGADEAGAKESASPAAGKSKAPDGVDRPEMTFPSDVDLVFADTHVSDPEQAAALGDAQNFVRAIRYGIVEQDVNDAAYKFYSEFESQAQVYAKDQIRQRVDKGLTISGKMRFSRTKVTPAENKESAVVSFCADSTKLYSKEVKTKKVHHTEPSLSDFYSWQVLMKPSKNAEGLWRAQKVQVKEKARECR</sequence>
<accession>A0A7T4TZJ5</accession>
<gene>
    <name evidence="3" type="ORF">I8755_21995</name>
</gene>
<reference evidence="3 4" key="1">
    <citation type="submission" date="2020-12" db="EMBL/GenBank/DDBJ databases">
        <title>Identification and biosynthesis of polyene macrolides produced by Streptomyces alfalfae Men-myco-93-63.</title>
        <authorList>
            <person name="Liu D."/>
            <person name="Li Y."/>
            <person name="Liu L."/>
            <person name="Han X."/>
            <person name="Shen F."/>
        </authorList>
    </citation>
    <scope>NUCLEOTIDE SEQUENCE [LARGE SCALE GENOMIC DNA]</scope>
    <source>
        <strain evidence="3 4">Men-myco-93-63</strain>
    </source>
</reference>
<dbReference type="AlphaFoldDB" id="A0A7T4TZJ5"/>
<dbReference type="RefSeq" id="WP_198503396.1">
    <property type="nucleotide sequence ID" value="NZ_CP065959.1"/>
</dbReference>